<dbReference type="PANTHER" id="PTHR11439">
    <property type="entry name" value="GAG-POL-RELATED RETROTRANSPOSON"/>
    <property type="match status" value="1"/>
</dbReference>
<dbReference type="Pfam" id="PF07727">
    <property type="entry name" value="RVT_2"/>
    <property type="match status" value="1"/>
</dbReference>
<feature type="region of interest" description="Disordered" evidence="1">
    <location>
        <begin position="1138"/>
        <end position="1204"/>
    </location>
</feature>
<accession>A0A6L2KX04</accession>
<feature type="compositionally biased region" description="Polar residues" evidence="1">
    <location>
        <begin position="1180"/>
        <end position="1189"/>
    </location>
</feature>
<feature type="compositionally biased region" description="Low complexity" evidence="1">
    <location>
        <begin position="1436"/>
        <end position="1448"/>
    </location>
</feature>
<name>A0A6L2KX04_TANCI</name>
<evidence type="ECO:0000313" key="3">
    <source>
        <dbReference type="EMBL" id="GEU53310.1"/>
    </source>
</evidence>
<feature type="region of interest" description="Disordered" evidence="1">
    <location>
        <begin position="1436"/>
        <end position="1457"/>
    </location>
</feature>
<organism evidence="3">
    <name type="scientific">Tanacetum cinerariifolium</name>
    <name type="common">Dalmatian daisy</name>
    <name type="synonym">Chrysanthemum cinerariifolium</name>
    <dbReference type="NCBI Taxonomy" id="118510"/>
    <lineage>
        <taxon>Eukaryota</taxon>
        <taxon>Viridiplantae</taxon>
        <taxon>Streptophyta</taxon>
        <taxon>Embryophyta</taxon>
        <taxon>Tracheophyta</taxon>
        <taxon>Spermatophyta</taxon>
        <taxon>Magnoliopsida</taxon>
        <taxon>eudicotyledons</taxon>
        <taxon>Gunneridae</taxon>
        <taxon>Pentapetalae</taxon>
        <taxon>asterids</taxon>
        <taxon>campanulids</taxon>
        <taxon>Asterales</taxon>
        <taxon>Asteraceae</taxon>
        <taxon>Asteroideae</taxon>
        <taxon>Anthemideae</taxon>
        <taxon>Anthemidinae</taxon>
        <taxon>Tanacetum</taxon>
    </lineage>
</organism>
<dbReference type="InterPro" id="IPR013103">
    <property type="entry name" value="RVT_2"/>
</dbReference>
<protein>
    <submittedName>
        <fullName evidence="3">Retrovirus-related Pol polyprotein from transposon TNT 1-94</fullName>
    </submittedName>
</protein>
<dbReference type="PANTHER" id="PTHR11439:SF483">
    <property type="entry name" value="PEPTIDE SYNTHASE GLIP-LIKE, PUTATIVE (AFU_ORTHOLOGUE AFUA_3G12920)-RELATED"/>
    <property type="match status" value="1"/>
</dbReference>
<feature type="domain" description="Reverse transcriptase Ty1/copia-type" evidence="2">
    <location>
        <begin position="723"/>
        <end position="797"/>
    </location>
</feature>
<dbReference type="EMBL" id="BKCJ010003154">
    <property type="protein sequence ID" value="GEU53310.1"/>
    <property type="molecule type" value="Genomic_DNA"/>
</dbReference>
<evidence type="ECO:0000259" key="2">
    <source>
        <dbReference type="Pfam" id="PF07727"/>
    </source>
</evidence>
<reference evidence="3" key="1">
    <citation type="journal article" date="2019" name="Sci. Rep.">
        <title>Draft genome of Tanacetum cinerariifolium, the natural source of mosquito coil.</title>
        <authorList>
            <person name="Yamashiro T."/>
            <person name="Shiraishi A."/>
            <person name="Satake H."/>
            <person name="Nakayama K."/>
        </authorList>
    </citation>
    <scope>NUCLEOTIDE SEQUENCE</scope>
</reference>
<sequence length="1720" mass="195127">MDNLSEDIQCAGKENGVNIPKSIDEGPFQIGIVRETLAEGTEGVPHLGPVRPRVYSNLSLEEKDRNNANIRAANILFQGLPKDINTFINHYTDAKDIWDNVKMLLEGSELTKEDWESQLMQLNSKFVNNMLPECGRFVIAGGGVAGYEGAQNRVRNANPDDCDAFDSDVDEAPMAQTMFIVNLSSSDPVYDEVSPSYNSDILSEDNAVPGVQSNVSSVPNDAYMMIFELYERRDKFELTEREQKIDEQLRIVITDRNFKEETLKKELHFVKLQLASTINHNKLMVEEVMSLKKDFKQKENKYLEDFLDMKSLKEKNLIKPIKRELHQLGSLKGKWVLNKPRNVISRRKHDEIERKNHLIANDNLIAECLSKEVFYVAMNSELNVSRFTKMHVANTIVEARCLELNAKISNLRDKSHNDNHNELVNRFSNVKHYKELYDSIKITHAMHIEQVMALTTENVNLKAKILNNVNSVSKDHVNPIILAPEEAKVVRPLDSLIASACRYTKHSQELLEYAIGTCPQDSHQHDKKHALAPLIRKKQVTFAEQCCSKHMTGDRSRLMNFVKKFIGTVRFGNDHFGAIMGYGDYGIGNSVISKNLQQKTQRLMETIHVQFDELTKLMAPVHLSTGPAPIFLTPGQITGTTSSTTINQDAPSPSHSPSYLVLQSPSLRQGVVTKYTFMEDNPIASVDNNPFINVFAPEPSSDASSEDVSSVESTYVSQTLHHLVVRIEAIHIFITIAISKNMTIYQMDVKTAFLNGELKEEVYVCQPEGFVDPDHSTHVYHLKKDLYGLNQAPLAWTINWGIWYPKDTAMALTAYADADHAGCQDTRRSTLGSSQFFGDKLVRWSSKKQKSTAIYTTEAEYIFMSGCCAQILWMRSQLTDYDFVFNKIPLYCDNRSAIALCCNNVQHSRSKHIDIRHHFIRKQVEKGVVELYFVTTDYQLTDIFIKALPRKRFEFLLSHLGMKSMSPKTLKRLQEEEGECNYADIMADVNVNAPAEQAPGKAPPTRTDDQILPRSRWGLRDQELWCYRFFRASSIQPILIIQRGCGKNLPNPSIPSLKTKRIWHRILRESRKPIPLPDSPLHLPYEEYILGYLKFSAKGTKREVFGMPIPNKLIIADIQGKQYYKEYLEKMSKHQRYLAGEEGSDPDSTAPKPAKATKKSKPSAPKAAPTQEKKRKLVAETSNEPSPAKSSKPGKVTKRRKPTSSLSLVDEFIDKGILEKEPRFNNEEADMQKAVEESLKSVHNAHQGPLPPMVIREPDSRKFQPLLEVQGKGKEKVSDEQVALDLLTLQTPKKAGPNHGVLTKGQAGSNPGDDAEPQPQSNEGFTATAYPNIQKNLKLTVEEQVILEEPASSTGTLSSLQHLAKDFNFGDLFINDKPFEAEIEKTTTKTKTELMVSVTIQQDTSAIPPMTTPVIDLTSRPDSLNVHRPLQATATKTTTTTTTTTTITHLPPQPQQSTTDSILIKRIGELEQIMANLIQDIKHLEERLDSHGSHLYTLENLDIPQQEALHKFMNRDHTDELLTDLAEARKKRKRDMIHRNYHMGLHLISHLLLHHQQASALASTNTPPPENSLLAQTGDMTMFMDFFHPNVIHLNYQMEECHKLLTDSVDKSIIRYNVSKPLPLGGPPVQVTIQFDFFFNKDLKYLRYDSKGGRPALSISKKKADYYPDVILEQMMPDQMWIKEECKYNIAAIYGISHWWFQIQRFYIDRHTSEGDRKAV</sequence>
<comment type="caution">
    <text evidence="3">The sequence shown here is derived from an EMBL/GenBank/DDBJ whole genome shotgun (WGS) entry which is preliminary data.</text>
</comment>
<evidence type="ECO:0000256" key="1">
    <source>
        <dbReference type="SAM" id="MobiDB-lite"/>
    </source>
</evidence>
<proteinExistence type="predicted"/>
<dbReference type="CDD" id="cd09272">
    <property type="entry name" value="RNase_HI_RT_Ty1"/>
    <property type="match status" value="1"/>
</dbReference>
<gene>
    <name evidence="3" type="ORF">Tci_025288</name>
</gene>
<feature type="region of interest" description="Disordered" evidence="1">
    <location>
        <begin position="1291"/>
        <end position="1326"/>
    </location>
</feature>